<dbReference type="Proteomes" id="UP001515500">
    <property type="component" value="Chromosome 11"/>
</dbReference>
<dbReference type="PANTHER" id="PTHR37754">
    <property type="entry name" value="CALCIUM ION-BINDING PROTEIN"/>
    <property type="match status" value="1"/>
</dbReference>
<dbReference type="AlphaFoldDB" id="A0AB40C946"/>
<name>A0AB40C946_DIOCR</name>
<proteinExistence type="predicted"/>
<dbReference type="PANTHER" id="PTHR37754:SF1">
    <property type="entry name" value="CALCIUM ION-BINDING PROTEIN"/>
    <property type="match status" value="1"/>
</dbReference>
<reference evidence="2" key="1">
    <citation type="submission" date="2025-08" db="UniProtKB">
        <authorList>
            <consortium name="RefSeq"/>
        </authorList>
    </citation>
    <scope>IDENTIFICATION</scope>
</reference>
<protein>
    <submittedName>
        <fullName evidence="2">Uncharacterized protein LOC120272542</fullName>
    </submittedName>
</protein>
<evidence type="ECO:0000313" key="1">
    <source>
        <dbReference type="Proteomes" id="UP001515500"/>
    </source>
</evidence>
<accession>A0AB40C946</accession>
<gene>
    <name evidence="2" type="primary">LOC120272542</name>
</gene>
<evidence type="ECO:0000313" key="2">
    <source>
        <dbReference type="RefSeq" id="XP_039135316.1"/>
    </source>
</evidence>
<keyword evidence="1" id="KW-1185">Reference proteome</keyword>
<dbReference type="RefSeq" id="XP_039135316.1">
    <property type="nucleotide sequence ID" value="XM_039279382.1"/>
</dbReference>
<dbReference type="GeneID" id="120272542"/>
<organism evidence="1 2">
    <name type="scientific">Dioscorea cayennensis subsp. rotundata</name>
    <name type="common">White Guinea yam</name>
    <name type="synonym">Dioscorea rotundata</name>
    <dbReference type="NCBI Taxonomy" id="55577"/>
    <lineage>
        <taxon>Eukaryota</taxon>
        <taxon>Viridiplantae</taxon>
        <taxon>Streptophyta</taxon>
        <taxon>Embryophyta</taxon>
        <taxon>Tracheophyta</taxon>
        <taxon>Spermatophyta</taxon>
        <taxon>Magnoliopsida</taxon>
        <taxon>Liliopsida</taxon>
        <taxon>Dioscoreales</taxon>
        <taxon>Dioscoreaceae</taxon>
        <taxon>Dioscorea</taxon>
    </lineage>
</organism>
<dbReference type="InterPro" id="IPR057196">
    <property type="entry name" value="DUF7874"/>
</dbReference>
<sequence length="166" mass="18783">MGAAIGILGKFGLPGVQAMSTDKIFEKYFDKVKTFEEFHEAFLECLNYINNAMPGFHYTLPPYKEIKKEYDSKWNSVVEKERQERQESLIKLLNRYMSQTADNSTIMMAGIIAPPAAVILKRAGQNIPQVNKLRLHLVPDWLFVPVCTIIAITGAKGFQSKPKNTT</sequence>
<dbReference type="Pfam" id="PF25284">
    <property type="entry name" value="DUF7874"/>
    <property type="match status" value="1"/>
</dbReference>